<organism evidence="4 5">
    <name type="scientific">Linnemannia gamsii</name>
    <dbReference type="NCBI Taxonomy" id="64522"/>
    <lineage>
        <taxon>Eukaryota</taxon>
        <taxon>Fungi</taxon>
        <taxon>Fungi incertae sedis</taxon>
        <taxon>Mucoromycota</taxon>
        <taxon>Mortierellomycotina</taxon>
        <taxon>Mortierellomycetes</taxon>
        <taxon>Mortierellales</taxon>
        <taxon>Mortierellaceae</taxon>
        <taxon>Linnemannia</taxon>
    </lineage>
</organism>
<feature type="compositionally biased region" description="Polar residues" evidence="1">
    <location>
        <begin position="811"/>
        <end position="859"/>
    </location>
</feature>
<comment type="caution">
    <text evidence="4">The sequence shown here is derived from an EMBL/GenBank/DDBJ whole genome shotgun (WGS) entry which is preliminary data.</text>
</comment>
<feature type="transmembrane region" description="Helical" evidence="2">
    <location>
        <begin position="228"/>
        <end position="250"/>
    </location>
</feature>
<gene>
    <name evidence="4" type="ORF">BGZ97_012129</name>
</gene>
<feature type="region of interest" description="Disordered" evidence="1">
    <location>
        <begin position="884"/>
        <end position="927"/>
    </location>
</feature>
<dbReference type="AlphaFoldDB" id="A0A9P6UKZ0"/>
<dbReference type="SUPFAM" id="SSF48097">
    <property type="entry name" value="Regulator of G-protein signaling, RGS"/>
    <property type="match status" value="1"/>
</dbReference>
<dbReference type="PANTHER" id="PTHR10845:SF192">
    <property type="entry name" value="DOUBLE HIT, ISOFORM B"/>
    <property type="match status" value="1"/>
</dbReference>
<evidence type="ECO:0000259" key="3">
    <source>
        <dbReference type="PROSITE" id="PS50132"/>
    </source>
</evidence>
<dbReference type="EMBL" id="JAAAIN010000763">
    <property type="protein sequence ID" value="KAG0311043.1"/>
    <property type="molecule type" value="Genomic_DNA"/>
</dbReference>
<dbReference type="Gene3D" id="1.10.167.10">
    <property type="entry name" value="Regulator of G-protein Signalling 4, domain 2"/>
    <property type="match status" value="1"/>
</dbReference>
<feature type="compositionally biased region" description="Low complexity" evidence="1">
    <location>
        <begin position="628"/>
        <end position="651"/>
    </location>
</feature>
<feature type="transmembrane region" description="Helical" evidence="2">
    <location>
        <begin position="304"/>
        <end position="324"/>
    </location>
</feature>
<evidence type="ECO:0000256" key="1">
    <source>
        <dbReference type="SAM" id="MobiDB-lite"/>
    </source>
</evidence>
<feature type="transmembrane region" description="Helical" evidence="2">
    <location>
        <begin position="66"/>
        <end position="85"/>
    </location>
</feature>
<evidence type="ECO:0000313" key="4">
    <source>
        <dbReference type="EMBL" id="KAG0311043.1"/>
    </source>
</evidence>
<accession>A0A9P6UKZ0</accession>
<sequence>MADNNSTNTNPTSPGGKPLPTEAQKTAFIVIGIICSLTGLVTTFLFQQISKKDNDLRQRGRYLVTIQGYSETIFLTLMLYNAAFARTMPCFVIFHASYLVLVPFVLVLTGRAWRLITRIQHNQDIYQTRFADPTDLAELTKVEATPGNKSKERTLLPARGHSSSRLSPSLVNLTSLKSSRQQSSQSRSQQGAIDQHDRVFELTEKSQKDIARANKWYNRYKKATDRQMLITGVTYMALCVIVDLTFMITIPDMRSIDHVGSCPSEIHPFLFPYITYFIFLFILSPIMIYQLNGVNDGYGIRKELIWISMFSLPCIALFFGLPTIAKPFTDVVDQVYFMAVILVSAHIPSIILPLIRHFRANPYRCHYRNKQESAAKGKGGAGATHIDRDHGRGRIVVTSADNLSLESESIQPSARQQWFNGSSAQLTPPVENKYNEQGGRDQLPLPAQHTNQQENNTGGFNIGIKNIIRSQQRHRFGFGSSEHAETIKHIKTDWDEFIKALEDRRMFDHISAFTVAEFCAENTRFLYEVARLEKRATQYERLRELTSGSQDAVEPVGSTTDTSILEQQDVEIVEKSSNAGARESTIGPLPTHFASAHRFQLDDGKGSQRIKKIVSVSSVSSTMPMLGSRRSSSSLFDESEPSSPLGSSSHSTFRRYGGSSVALPDLEEGISENQEAGNPTVPIHLDIINMPNTPFAPLPMPPTLLIQFEYVYNTFIASGARLELNLSHETVQEIHQKAKKGEWGSGMFDGATFEVQELLFRDVWPKFVSSSRGLQAFEPDEPEYEPTDKFGTASVGSRTTVFLPFDHHQLSRQPTSPSPAHSIRSPKSSLSKATSTRSVATPSTDQSAGVASCSGQGDTFSEEPSRTGFKTWLDKKNRGGITAATLISREGDTEESLGIIEQSRRSTADRRSDTSGLYSSSTLTPPA</sequence>
<protein>
    <recommendedName>
        <fullName evidence="3">RGS domain-containing protein</fullName>
    </recommendedName>
</protein>
<reference evidence="4" key="1">
    <citation type="journal article" date="2020" name="Fungal Divers.">
        <title>Resolving the Mortierellaceae phylogeny through synthesis of multi-gene phylogenetics and phylogenomics.</title>
        <authorList>
            <person name="Vandepol N."/>
            <person name="Liber J."/>
            <person name="Desiro A."/>
            <person name="Na H."/>
            <person name="Kennedy M."/>
            <person name="Barry K."/>
            <person name="Grigoriev I.V."/>
            <person name="Miller A.N."/>
            <person name="O'Donnell K."/>
            <person name="Stajich J.E."/>
            <person name="Bonito G."/>
        </authorList>
    </citation>
    <scope>NUCLEOTIDE SEQUENCE</scope>
    <source>
        <strain evidence="4">NVP60</strain>
    </source>
</reference>
<dbReference type="InterPro" id="IPR044926">
    <property type="entry name" value="RGS_subdomain_2"/>
</dbReference>
<feature type="domain" description="RGS" evidence="3">
    <location>
        <begin position="709"/>
        <end position="770"/>
    </location>
</feature>
<dbReference type="CDD" id="cd07440">
    <property type="entry name" value="RGS"/>
    <property type="match status" value="1"/>
</dbReference>
<keyword evidence="2" id="KW-0472">Membrane</keyword>
<evidence type="ECO:0000313" key="5">
    <source>
        <dbReference type="Proteomes" id="UP000823405"/>
    </source>
</evidence>
<feature type="transmembrane region" description="Helical" evidence="2">
    <location>
        <begin position="270"/>
        <end position="292"/>
    </location>
</feature>
<dbReference type="PANTHER" id="PTHR10845">
    <property type="entry name" value="REGULATOR OF G PROTEIN SIGNALING"/>
    <property type="match status" value="1"/>
</dbReference>
<feature type="transmembrane region" description="Helical" evidence="2">
    <location>
        <begin position="27"/>
        <end position="46"/>
    </location>
</feature>
<feature type="transmembrane region" description="Helical" evidence="2">
    <location>
        <begin position="91"/>
        <end position="113"/>
    </location>
</feature>
<dbReference type="Pfam" id="PF00615">
    <property type="entry name" value="RGS"/>
    <property type="match status" value="1"/>
</dbReference>
<dbReference type="InterPro" id="IPR036305">
    <property type="entry name" value="RGS_sf"/>
</dbReference>
<keyword evidence="2" id="KW-0812">Transmembrane</keyword>
<proteinExistence type="predicted"/>
<evidence type="ECO:0000256" key="2">
    <source>
        <dbReference type="SAM" id="Phobius"/>
    </source>
</evidence>
<feature type="compositionally biased region" description="Basic and acidic residues" evidence="1">
    <location>
        <begin position="902"/>
        <end position="913"/>
    </location>
</feature>
<feature type="region of interest" description="Disordered" evidence="1">
    <location>
        <begin position="623"/>
        <end position="656"/>
    </location>
</feature>
<feature type="region of interest" description="Disordered" evidence="1">
    <location>
        <begin position="142"/>
        <end position="167"/>
    </location>
</feature>
<keyword evidence="2" id="KW-1133">Transmembrane helix</keyword>
<dbReference type="Proteomes" id="UP000823405">
    <property type="component" value="Unassembled WGS sequence"/>
</dbReference>
<feature type="region of interest" description="Disordered" evidence="1">
    <location>
        <begin position="809"/>
        <end position="872"/>
    </location>
</feature>
<dbReference type="InterPro" id="IPR016137">
    <property type="entry name" value="RGS"/>
</dbReference>
<keyword evidence="5" id="KW-1185">Reference proteome</keyword>
<dbReference type="OrthoDB" id="196547at2759"/>
<feature type="transmembrane region" description="Helical" evidence="2">
    <location>
        <begin position="336"/>
        <end position="355"/>
    </location>
</feature>
<dbReference type="PROSITE" id="PS50132">
    <property type="entry name" value="RGS"/>
    <property type="match status" value="1"/>
</dbReference>
<feature type="compositionally biased region" description="Polar residues" evidence="1">
    <location>
        <begin position="916"/>
        <end position="927"/>
    </location>
</feature>
<name>A0A9P6UKZ0_9FUNG</name>